<dbReference type="NCBIfam" id="TIGR03837">
    <property type="entry name" value="efp_Arg_rhamno"/>
    <property type="match status" value="1"/>
</dbReference>
<dbReference type="Pfam" id="PF10093">
    <property type="entry name" value="EarP"/>
    <property type="match status" value="1"/>
</dbReference>
<evidence type="ECO:0000313" key="8">
    <source>
        <dbReference type="EMBL" id="MCB6184173.1"/>
    </source>
</evidence>
<evidence type="ECO:0000256" key="3">
    <source>
        <dbReference type="ARBA" id="ARBA00024303"/>
    </source>
</evidence>
<comment type="catalytic activity">
    <reaction evidence="7">
        <text>dTDP-beta-L-rhamnose + L-arginyl-[protein] = N(omega)-(alpha-L-rhamnosyl)-L-arginyl-[protein] + dTDP + H(+)</text>
        <dbReference type="Rhea" id="RHEA:66692"/>
        <dbReference type="Rhea" id="RHEA-COMP:10532"/>
        <dbReference type="Rhea" id="RHEA-COMP:17096"/>
        <dbReference type="ChEBI" id="CHEBI:15378"/>
        <dbReference type="ChEBI" id="CHEBI:29965"/>
        <dbReference type="ChEBI" id="CHEBI:57510"/>
        <dbReference type="ChEBI" id="CHEBI:58369"/>
        <dbReference type="ChEBI" id="CHEBI:167445"/>
    </reaction>
    <physiologicalReaction direction="left-to-right" evidence="7">
        <dbReference type="Rhea" id="RHEA:66693"/>
    </physiologicalReaction>
</comment>
<evidence type="ECO:0000313" key="9">
    <source>
        <dbReference type="Proteomes" id="UP001165395"/>
    </source>
</evidence>
<dbReference type="PIRSF" id="PIRSF015557">
    <property type="entry name" value="UCP015557"/>
    <property type="match status" value="1"/>
</dbReference>
<keyword evidence="1" id="KW-0328">Glycosyltransferase</keyword>
<comment type="function">
    <text evidence="3">Protein-arginine rhamnosyltransferase that catalyzes the transfer of a single rhamnose to elongation factor P (EF-P) on 'Lys-32', a modification required for EF-P-dependent rescue of polyproline stalled ribosomes.</text>
</comment>
<comment type="similarity">
    <text evidence="4">Belongs to the glycosyltransferase 104 family.</text>
</comment>
<evidence type="ECO:0000256" key="7">
    <source>
        <dbReference type="ARBA" id="ARBA00048472"/>
    </source>
</evidence>
<dbReference type="EMBL" id="JAJBZT010000006">
    <property type="protein sequence ID" value="MCB6184173.1"/>
    <property type="molecule type" value="Genomic_DNA"/>
</dbReference>
<keyword evidence="8" id="KW-0251">Elongation factor</keyword>
<evidence type="ECO:0000256" key="5">
    <source>
        <dbReference type="ARBA" id="ARBA00024416"/>
    </source>
</evidence>
<evidence type="ECO:0000256" key="2">
    <source>
        <dbReference type="ARBA" id="ARBA00022679"/>
    </source>
</evidence>
<dbReference type="Proteomes" id="UP001165395">
    <property type="component" value="Unassembled WGS sequence"/>
</dbReference>
<evidence type="ECO:0000256" key="6">
    <source>
        <dbReference type="ARBA" id="ARBA00030025"/>
    </source>
</evidence>
<dbReference type="InterPro" id="IPR016633">
    <property type="entry name" value="EarP"/>
</dbReference>
<gene>
    <name evidence="8" type="primary">earP</name>
    <name evidence="8" type="ORF">LIN78_11505</name>
</gene>
<proteinExistence type="inferred from homology"/>
<evidence type="ECO:0000256" key="1">
    <source>
        <dbReference type="ARBA" id="ARBA00022676"/>
    </source>
</evidence>
<name>A0ABS8D991_9NEIS</name>
<accession>A0ABS8D991</accession>
<protein>
    <recommendedName>
        <fullName evidence="5">Protein-arginine rhamnosyltransferase</fullName>
    </recommendedName>
    <alternativeName>
        <fullName evidence="6">EF-P arginine rhamnosyltransferase</fullName>
    </alternativeName>
</protein>
<sequence length="382" mass="44624">MKPFRWDIFCKVVDNFGDIGVCWRFAKQLATETNETIRLWVDDLPTMQKLVNTVQLDLPSQLIEGIEVQQWDDANIDACTVFSDIVIEAFACDIPLSYISKTYQANPHFCWINLEYLSAESWVEDCHGMTSIHPQLGITKYFIFPGFTDKTAGLFREHDLISKRDQYLSSINRANEIERAKKPIYISLFAYENPSLPVLLDTLMNYSQPIHLYVTDSKILPDVKSWLHSHINPPSIIETSRHFKMDKLVIECLPFMSQDEYDELLWRCDLNFIRGEDSFLRAQWAGKPFIWHIYQQEENAHLDKLSAFLDRYLNAWPTQLAANFRALSYQWNTDLKESDLLTNLLNSLPEHEDLAISWQKTLEKQQPIAKQLAQFCKSRLEL</sequence>
<dbReference type="GO" id="GO:0003746">
    <property type="term" value="F:translation elongation factor activity"/>
    <property type="evidence" value="ECO:0007669"/>
    <property type="project" value="UniProtKB-KW"/>
</dbReference>
<evidence type="ECO:0000256" key="4">
    <source>
        <dbReference type="ARBA" id="ARBA00024346"/>
    </source>
</evidence>
<reference evidence="8" key="1">
    <citation type="submission" date="2021-10" db="EMBL/GenBank/DDBJ databases">
        <title>The complete genome sequence of Leeia sp. TBRC 13508.</title>
        <authorList>
            <person name="Charoenyingcharoen P."/>
            <person name="Yukphan P."/>
        </authorList>
    </citation>
    <scope>NUCLEOTIDE SEQUENCE</scope>
    <source>
        <strain evidence="8">TBRC 13508</strain>
    </source>
</reference>
<keyword evidence="8" id="KW-0648">Protein biosynthesis</keyword>
<dbReference type="RefSeq" id="WP_227180986.1">
    <property type="nucleotide sequence ID" value="NZ_JAJBZT010000006.1"/>
</dbReference>
<comment type="caution">
    <text evidence="8">The sequence shown here is derived from an EMBL/GenBank/DDBJ whole genome shotgun (WGS) entry which is preliminary data.</text>
</comment>
<keyword evidence="2" id="KW-0808">Transferase</keyword>
<organism evidence="8 9">
    <name type="scientific">Leeia speluncae</name>
    <dbReference type="NCBI Taxonomy" id="2884804"/>
    <lineage>
        <taxon>Bacteria</taxon>
        <taxon>Pseudomonadati</taxon>
        <taxon>Pseudomonadota</taxon>
        <taxon>Betaproteobacteria</taxon>
        <taxon>Neisseriales</taxon>
        <taxon>Leeiaceae</taxon>
        <taxon>Leeia</taxon>
    </lineage>
</organism>
<keyword evidence="9" id="KW-1185">Reference proteome</keyword>